<gene>
    <name evidence="2" type="ORF">I8E28_02295</name>
</gene>
<keyword evidence="1" id="KW-0472">Membrane</keyword>
<dbReference type="Gene3D" id="3.40.50.300">
    <property type="entry name" value="P-loop containing nucleotide triphosphate hydrolases"/>
    <property type="match status" value="1"/>
</dbReference>
<dbReference type="EMBL" id="JAEDAO010000001">
    <property type="protein sequence ID" value="MBK0391410.1"/>
    <property type="molecule type" value="Genomic_DNA"/>
</dbReference>
<evidence type="ECO:0000313" key="2">
    <source>
        <dbReference type="EMBL" id="MBK0391410.1"/>
    </source>
</evidence>
<dbReference type="InterPro" id="IPR027417">
    <property type="entry name" value="P-loop_NTPase"/>
</dbReference>
<organism evidence="2 3">
    <name type="scientific">Ramlibacter algicola</name>
    <dbReference type="NCBI Taxonomy" id="2795217"/>
    <lineage>
        <taxon>Bacteria</taxon>
        <taxon>Pseudomonadati</taxon>
        <taxon>Pseudomonadota</taxon>
        <taxon>Betaproteobacteria</taxon>
        <taxon>Burkholderiales</taxon>
        <taxon>Comamonadaceae</taxon>
        <taxon>Ramlibacter</taxon>
    </lineage>
</organism>
<sequence length="181" mass="20598">MSGPPLDRVVVVGISGSGKSTMAAALAERLGSAHVELDALHWLPAWTPRPRDEFRAVVASALTGDRWVVDGNYSQVRDVVWPQATAIVWLDLPFAAVWWRVLARTLRRAWRRELLWNTNRESLRLAFCSRESILWWVLTMHGPKRRQFRALCDAERAKGSDRWIELRSAAEADAWLASVRA</sequence>
<dbReference type="InterPro" id="IPR052922">
    <property type="entry name" value="Cytidylate_Kinase-2"/>
</dbReference>
<dbReference type="PANTHER" id="PTHR37816:SF1">
    <property type="entry name" value="TOXIN"/>
    <property type="match status" value="1"/>
</dbReference>
<dbReference type="Pfam" id="PF13671">
    <property type="entry name" value="AAA_33"/>
    <property type="match status" value="1"/>
</dbReference>
<reference evidence="2" key="1">
    <citation type="submission" date="2020-12" db="EMBL/GenBank/DDBJ databases">
        <title>Ramlibacter sp. nov., isolated from a freshwater alga, Cryptomonas.</title>
        <authorList>
            <person name="Kim H.M."/>
            <person name="Jeon C.O."/>
        </authorList>
    </citation>
    <scope>NUCLEOTIDE SEQUENCE</scope>
    <source>
        <strain evidence="2">CrO1</strain>
    </source>
</reference>
<dbReference type="PANTHER" id="PTHR37816">
    <property type="entry name" value="YALI0E33011P"/>
    <property type="match status" value="1"/>
</dbReference>
<dbReference type="Proteomes" id="UP000617041">
    <property type="component" value="Unassembled WGS sequence"/>
</dbReference>
<keyword evidence="3" id="KW-1185">Reference proteome</keyword>
<proteinExistence type="predicted"/>
<accession>A0A934PXG2</accession>
<evidence type="ECO:0000256" key="1">
    <source>
        <dbReference type="SAM" id="Phobius"/>
    </source>
</evidence>
<evidence type="ECO:0000313" key="3">
    <source>
        <dbReference type="Proteomes" id="UP000617041"/>
    </source>
</evidence>
<feature type="transmembrane region" description="Helical" evidence="1">
    <location>
        <begin position="80"/>
        <end position="102"/>
    </location>
</feature>
<name>A0A934PXG2_9BURK</name>
<comment type="caution">
    <text evidence="2">The sequence shown here is derived from an EMBL/GenBank/DDBJ whole genome shotgun (WGS) entry which is preliminary data.</text>
</comment>
<dbReference type="RefSeq" id="WP_200786232.1">
    <property type="nucleotide sequence ID" value="NZ_JAEDAO010000001.1"/>
</dbReference>
<dbReference type="SUPFAM" id="SSF52540">
    <property type="entry name" value="P-loop containing nucleoside triphosphate hydrolases"/>
    <property type="match status" value="1"/>
</dbReference>
<keyword evidence="1" id="KW-0812">Transmembrane</keyword>
<protein>
    <submittedName>
        <fullName evidence="2">Toxin</fullName>
    </submittedName>
</protein>
<dbReference type="AlphaFoldDB" id="A0A934PXG2"/>
<keyword evidence="1" id="KW-1133">Transmembrane helix</keyword>